<dbReference type="PANTHER" id="PTHR14269">
    <property type="entry name" value="CDP-DIACYLGLYCEROL--GLYCEROL-3-PHOSPHATE 3-PHOSPHATIDYLTRANSFERASE-RELATED"/>
    <property type="match status" value="1"/>
</dbReference>
<reference evidence="14" key="2">
    <citation type="submission" date="2020-01" db="EMBL/GenBank/DDBJ databases">
        <authorList>
            <person name="Campanaro S."/>
        </authorList>
    </citation>
    <scope>NUCLEOTIDE SEQUENCE</scope>
    <source>
        <strain evidence="14">AS01afH2WH_6</strain>
    </source>
</reference>
<feature type="compositionally biased region" description="Basic and acidic residues" evidence="12">
    <location>
        <begin position="226"/>
        <end position="246"/>
    </location>
</feature>
<dbReference type="PROSITE" id="PS00379">
    <property type="entry name" value="CDP_ALCOHOL_P_TRANSF"/>
    <property type="match status" value="1"/>
</dbReference>
<evidence type="ECO:0000256" key="1">
    <source>
        <dbReference type="ARBA" id="ARBA00004141"/>
    </source>
</evidence>
<feature type="region of interest" description="Disordered" evidence="12">
    <location>
        <begin position="220"/>
        <end position="246"/>
    </location>
</feature>
<dbReference type="Proteomes" id="UP000767327">
    <property type="component" value="Unassembled WGS sequence"/>
</dbReference>
<evidence type="ECO:0000256" key="9">
    <source>
        <dbReference type="ARBA" id="ARBA00023209"/>
    </source>
</evidence>
<evidence type="ECO:0000313" key="14">
    <source>
        <dbReference type="EMBL" id="NLT79823.1"/>
    </source>
</evidence>
<proteinExistence type="inferred from homology"/>
<keyword evidence="7" id="KW-0443">Lipid metabolism</keyword>
<evidence type="ECO:0000256" key="13">
    <source>
        <dbReference type="SAM" id="Phobius"/>
    </source>
</evidence>
<keyword evidence="6 13" id="KW-1133">Transmembrane helix</keyword>
<evidence type="ECO:0000256" key="6">
    <source>
        <dbReference type="ARBA" id="ARBA00022989"/>
    </source>
</evidence>
<keyword evidence="9" id="KW-0594">Phospholipid biosynthesis</keyword>
<evidence type="ECO:0000256" key="10">
    <source>
        <dbReference type="ARBA" id="ARBA00023264"/>
    </source>
</evidence>
<feature type="transmembrane region" description="Helical" evidence="13">
    <location>
        <begin position="120"/>
        <end position="146"/>
    </location>
</feature>
<evidence type="ECO:0000256" key="11">
    <source>
        <dbReference type="RuleBase" id="RU003750"/>
    </source>
</evidence>
<dbReference type="Pfam" id="PF01066">
    <property type="entry name" value="CDP-OH_P_transf"/>
    <property type="match status" value="1"/>
</dbReference>
<protein>
    <submittedName>
        <fullName evidence="14">CDP-alcohol phosphatidyltransferase family protein</fullName>
    </submittedName>
</protein>
<evidence type="ECO:0000256" key="8">
    <source>
        <dbReference type="ARBA" id="ARBA00023136"/>
    </source>
</evidence>
<organism evidence="14 15">
    <name type="scientific">Bifidobacterium crudilactis</name>
    <dbReference type="NCBI Taxonomy" id="327277"/>
    <lineage>
        <taxon>Bacteria</taxon>
        <taxon>Bacillati</taxon>
        <taxon>Actinomycetota</taxon>
        <taxon>Actinomycetes</taxon>
        <taxon>Bifidobacteriales</taxon>
        <taxon>Bifidobacteriaceae</taxon>
        <taxon>Bifidobacterium</taxon>
    </lineage>
</organism>
<keyword evidence="5 13" id="KW-0812">Transmembrane</keyword>
<evidence type="ECO:0000256" key="12">
    <source>
        <dbReference type="SAM" id="MobiDB-lite"/>
    </source>
</evidence>
<dbReference type="AlphaFoldDB" id="A0A971IDB4"/>
<sequence length="246" mass="26970">MTMRSLPNLLSAMRILCAAALPLITGDTRLWLCVYAVAGISDVLDGYVARRRHLESSMGALLDSGADTLFILASMASFLRIFPWPSWLTAWFCALAFIKLTTAGLGWYKYRTVAFIHTRMNKISGIVVFFTPPAILLSGSATWAVLPCLVASFASIEELCITIVSSSHSPNVPSLRAACRATSREDTQSPCTLRHRMQRTGQGVYSSDNAAGRDDVRHRHLAGTETMRETGSDKPDAGPERTHYDV</sequence>
<dbReference type="GO" id="GO:0016780">
    <property type="term" value="F:phosphotransferase activity, for other substituted phosphate groups"/>
    <property type="evidence" value="ECO:0007669"/>
    <property type="project" value="InterPro"/>
</dbReference>
<keyword evidence="3" id="KW-0444">Lipid biosynthesis</keyword>
<evidence type="ECO:0000256" key="2">
    <source>
        <dbReference type="ARBA" id="ARBA00010441"/>
    </source>
</evidence>
<dbReference type="RefSeq" id="WP_273173782.1">
    <property type="nucleotide sequence ID" value="NZ_JAAXZR010000021.1"/>
</dbReference>
<dbReference type="InterPro" id="IPR043130">
    <property type="entry name" value="CDP-OH_PTrfase_TM_dom"/>
</dbReference>
<evidence type="ECO:0000313" key="15">
    <source>
        <dbReference type="Proteomes" id="UP000767327"/>
    </source>
</evidence>
<evidence type="ECO:0000256" key="5">
    <source>
        <dbReference type="ARBA" id="ARBA00022692"/>
    </source>
</evidence>
<name>A0A971IDB4_9BIFI</name>
<dbReference type="Gene3D" id="1.20.120.1760">
    <property type="match status" value="1"/>
</dbReference>
<evidence type="ECO:0000256" key="4">
    <source>
        <dbReference type="ARBA" id="ARBA00022679"/>
    </source>
</evidence>
<accession>A0A971IDB4</accession>
<comment type="subcellular location">
    <subcellularLocation>
        <location evidence="1">Membrane</location>
        <topology evidence="1">Multi-pass membrane protein</topology>
    </subcellularLocation>
</comment>
<keyword evidence="8 13" id="KW-0472">Membrane</keyword>
<keyword evidence="4 11" id="KW-0808">Transferase</keyword>
<dbReference type="GO" id="GO:0016020">
    <property type="term" value="C:membrane"/>
    <property type="evidence" value="ECO:0007669"/>
    <property type="project" value="UniProtKB-SubCell"/>
</dbReference>
<dbReference type="InterPro" id="IPR048254">
    <property type="entry name" value="CDP_ALCOHOL_P_TRANSF_CS"/>
</dbReference>
<dbReference type="EMBL" id="JAAXZR010000021">
    <property type="protein sequence ID" value="NLT79823.1"/>
    <property type="molecule type" value="Genomic_DNA"/>
</dbReference>
<comment type="similarity">
    <text evidence="2 11">Belongs to the CDP-alcohol phosphatidyltransferase class-I family.</text>
</comment>
<reference evidence="14" key="1">
    <citation type="journal article" date="2020" name="Biotechnol. Biofuels">
        <title>New insights from the biogas microbiome by comprehensive genome-resolved metagenomics of nearly 1600 species originating from multiple anaerobic digesters.</title>
        <authorList>
            <person name="Campanaro S."/>
            <person name="Treu L."/>
            <person name="Rodriguez-R L.M."/>
            <person name="Kovalovszki A."/>
            <person name="Ziels R.M."/>
            <person name="Maus I."/>
            <person name="Zhu X."/>
            <person name="Kougias P.G."/>
            <person name="Basile A."/>
            <person name="Luo G."/>
            <person name="Schluter A."/>
            <person name="Konstantinidis K.T."/>
            <person name="Angelidaki I."/>
        </authorList>
    </citation>
    <scope>NUCLEOTIDE SEQUENCE</scope>
    <source>
        <strain evidence="14">AS01afH2WH_6</strain>
    </source>
</reference>
<evidence type="ECO:0000256" key="7">
    <source>
        <dbReference type="ARBA" id="ARBA00023098"/>
    </source>
</evidence>
<feature type="transmembrane region" description="Helical" evidence="13">
    <location>
        <begin position="88"/>
        <end position="108"/>
    </location>
</feature>
<dbReference type="InterPro" id="IPR050324">
    <property type="entry name" value="CDP-alcohol_PTase-I"/>
</dbReference>
<dbReference type="InterPro" id="IPR000462">
    <property type="entry name" value="CDP-OH_P_trans"/>
</dbReference>
<comment type="caution">
    <text evidence="14">The sequence shown here is derived from an EMBL/GenBank/DDBJ whole genome shotgun (WGS) entry which is preliminary data.</text>
</comment>
<evidence type="ECO:0000256" key="3">
    <source>
        <dbReference type="ARBA" id="ARBA00022516"/>
    </source>
</evidence>
<dbReference type="GO" id="GO:0008654">
    <property type="term" value="P:phospholipid biosynthetic process"/>
    <property type="evidence" value="ECO:0007669"/>
    <property type="project" value="UniProtKB-KW"/>
</dbReference>
<gene>
    <name evidence="14" type="ORF">GXW98_06035</name>
</gene>
<keyword evidence="10" id="KW-1208">Phospholipid metabolism</keyword>